<organism evidence="2 3">
    <name type="scientific">Senegalimassilia anaerobia</name>
    <dbReference type="NCBI Taxonomy" id="1473216"/>
    <lineage>
        <taxon>Bacteria</taxon>
        <taxon>Bacillati</taxon>
        <taxon>Actinomycetota</taxon>
        <taxon>Coriobacteriia</taxon>
        <taxon>Coriobacteriales</taxon>
        <taxon>Coriobacteriaceae</taxon>
        <taxon>Senegalimassilia</taxon>
    </lineage>
</organism>
<feature type="transmembrane region" description="Helical" evidence="1">
    <location>
        <begin position="136"/>
        <end position="155"/>
    </location>
</feature>
<dbReference type="AlphaFoldDB" id="A0A369L4F1"/>
<dbReference type="STRING" id="1034345.GCA_000236865_01508"/>
<feature type="transmembrane region" description="Helical" evidence="1">
    <location>
        <begin position="400"/>
        <end position="427"/>
    </location>
</feature>
<dbReference type="RefSeq" id="WP_114621072.1">
    <property type="nucleotide sequence ID" value="NZ_PPTP01000007.1"/>
</dbReference>
<protein>
    <recommendedName>
        <fullName evidence="4">Glycosyltransferase RgtA/B/C/D-like domain-containing protein</fullName>
    </recommendedName>
</protein>
<keyword evidence="3" id="KW-1185">Reference proteome</keyword>
<keyword evidence="1" id="KW-0812">Transmembrane</keyword>
<sequence>MKLSRGAHVRLSSSAFHILLLVAGAAFLLTDAFHGNVWFDESYSVGIANHSFADIWYYSSGDVHPVLIYWALHVLNLVFGQNITIYRLFTVAGAIAMAVLGYTHVRRDHGWATGVLFSFFALFTPYISLMAVEIRMYSWATFTVMLCFIYAIRIIGTQLATPPARIAEAARGLKCWAGTPRRWWITCFASSLACAYLHYFGAMSAFMINVVLLFALGARAWRHRKSGPNPLPEQAVCAGAPLRVLIIGCVAQVALYLPWIVTAVTSQMGVVGGTYWAKIVFPTTYIELATYAFLTSPLSFAARGSYGVVPQVLVQGIGYAAAVVLAFLIAWAARWAAWRIGLHRAARKQQIAAAKAQRTDGAASASAGTAAKLDEGVASYPAASATAAAYPVKHLRLKRFYAWLVSDPIAPVAAALVVYFGVFAISWTASMVMNSMILYYRYLFVAIGPLLFAIAAVLSHVRTKPLVAGVVAVTLAASVVNQALLVRDDYDSANNVPVQQFRETVDRVADQNGGQSPLVVSTDIGYMGVTSVMCPDIPQTYMDWQKGNWDRAYMAYSPTLVSKMSWEIIFDNFHGTFICLGQAQNNSLPRDISDLSQKDGFNLVEYHTYYRPYERTWMTIAVMTKS</sequence>
<dbReference type="EMBL" id="PPTP01000007">
    <property type="protein sequence ID" value="RDB54831.1"/>
    <property type="molecule type" value="Genomic_DNA"/>
</dbReference>
<keyword evidence="1" id="KW-0472">Membrane</keyword>
<accession>A0A369L4F1</accession>
<reference evidence="2 3" key="1">
    <citation type="journal article" date="2018" name="Elife">
        <title>Discovery and characterization of a prevalent human gut bacterial enzyme sufficient for the inactivation of a family of plant toxins.</title>
        <authorList>
            <person name="Koppel N."/>
            <person name="Bisanz J.E."/>
            <person name="Pandelia M.E."/>
            <person name="Turnbaugh P.J."/>
            <person name="Balskus E.P."/>
        </authorList>
    </citation>
    <scope>NUCLEOTIDE SEQUENCE [LARGE SCALE GENOMIC DNA]</scope>
    <source>
        <strain evidence="3">anaerobia AP69FAA</strain>
    </source>
</reference>
<dbReference type="Proteomes" id="UP000253792">
    <property type="component" value="Unassembled WGS sequence"/>
</dbReference>
<feature type="transmembrane region" description="Helical" evidence="1">
    <location>
        <begin position="439"/>
        <end position="459"/>
    </location>
</feature>
<evidence type="ECO:0000256" key="1">
    <source>
        <dbReference type="SAM" id="Phobius"/>
    </source>
</evidence>
<evidence type="ECO:0000313" key="3">
    <source>
        <dbReference type="Proteomes" id="UP000253792"/>
    </source>
</evidence>
<proteinExistence type="predicted"/>
<feature type="transmembrane region" description="Helical" evidence="1">
    <location>
        <begin position="199"/>
        <end position="221"/>
    </location>
</feature>
<feature type="transmembrane region" description="Helical" evidence="1">
    <location>
        <begin position="85"/>
        <end position="105"/>
    </location>
</feature>
<evidence type="ECO:0000313" key="2">
    <source>
        <dbReference type="EMBL" id="RDB54831.1"/>
    </source>
</evidence>
<keyword evidence="1" id="KW-1133">Transmembrane helix</keyword>
<dbReference type="OrthoDB" id="5318634at2"/>
<name>A0A369L4F1_9ACTN</name>
<comment type="caution">
    <text evidence="2">The sequence shown here is derived from an EMBL/GenBank/DDBJ whole genome shotgun (WGS) entry which is preliminary data.</text>
</comment>
<feature type="transmembrane region" description="Helical" evidence="1">
    <location>
        <begin position="466"/>
        <end position="485"/>
    </location>
</feature>
<feature type="transmembrane region" description="Helical" evidence="1">
    <location>
        <begin position="111"/>
        <end position="129"/>
    </location>
</feature>
<gene>
    <name evidence="2" type="ORF">C1880_08270</name>
</gene>
<feature type="transmembrane region" description="Helical" evidence="1">
    <location>
        <begin position="242"/>
        <end position="261"/>
    </location>
</feature>
<evidence type="ECO:0008006" key="4">
    <source>
        <dbReference type="Google" id="ProtNLM"/>
    </source>
</evidence>
<feature type="transmembrane region" description="Helical" evidence="1">
    <location>
        <begin position="317"/>
        <end position="337"/>
    </location>
</feature>